<dbReference type="InterPro" id="IPR036102">
    <property type="entry name" value="OsmC/Ohrsf"/>
</dbReference>
<sequence>MEFRIASEEAFKTEAPFGELLISGEDEHGFRPYQLLVSAIAGCSGSVLRKIMRKRRVEIGDIRIHADVTRNDDEPHDVKTVHLHYTIEAAGVKEELMEKMLEIAKKNCSIVQSVEPAITVTESFTLNA</sequence>
<reference evidence="1 2" key="1">
    <citation type="journal article" date="2018" name="J. Microbiol.">
        <title>Salicibibacter kimchii gen. nov., sp. nov., a moderately halophilic and alkalitolerant bacterium in the family Bacillaceae, isolated from kimchi.</title>
        <authorList>
            <person name="Jang J.Y."/>
            <person name="Oh Y.J."/>
            <person name="Lim S.K."/>
            <person name="Park H.K."/>
            <person name="Lee C."/>
            <person name="Kim J.Y."/>
            <person name="Lee M.A."/>
            <person name="Choi H.J."/>
        </authorList>
    </citation>
    <scope>NUCLEOTIDE SEQUENCE [LARGE SCALE GENOMIC DNA]</scope>
    <source>
        <strain evidence="1 2">NKC1-1</strain>
    </source>
</reference>
<proteinExistence type="predicted"/>
<dbReference type="Gene3D" id="3.30.300.20">
    <property type="match status" value="1"/>
</dbReference>
<organism evidence="1 2">
    <name type="scientific">Salicibibacter kimchii</name>
    <dbReference type="NCBI Taxonomy" id="2099786"/>
    <lineage>
        <taxon>Bacteria</taxon>
        <taxon>Bacillati</taxon>
        <taxon>Bacillota</taxon>
        <taxon>Bacilli</taxon>
        <taxon>Bacillales</taxon>
        <taxon>Bacillaceae</taxon>
        <taxon>Salicibibacter</taxon>
    </lineage>
</organism>
<gene>
    <name evidence="1" type="ORF">DT065_17645</name>
</gene>
<protein>
    <submittedName>
        <fullName evidence="1">OsmC family peroxiredoxin</fullName>
    </submittedName>
</protein>
<dbReference type="OrthoDB" id="13625at2"/>
<dbReference type="SUPFAM" id="SSF82784">
    <property type="entry name" value="OsmC-like"/>
    <property type="match status" value="1"/>
</dbReference>
<dbReference type="PANTHER" id="PTHR34352">
    <property type="entry name" value="PROTEIN YHFA"/>
    <property type="match status" value="1"/>
</dbReference>
<dbReference type="Proteomes" id="UP000252100">
    <property type="component" value="Chromosome"/>
</dbReference>
<evidence type="ECO:0000313" key="2">
    <source>
        <dbReference type="Proteomes" id="UP000252100"/>
    </source>
</evidence>
<dbReference type="PANTHER" id="PTHR34352:SF1">
    <property type="entry name" value="PROTEIN YHFA"/>
    <property type="match status" value="1"/>
</dbReference>
<name>A0A345C349_9BACI</name>
<dbReference type="InterPro" id="IPR015946">
    <property type="entry name" value="KH_dom-like_a/b"/>
</dbReference>
<dbReference type="AlphaFoldDB" id="A0A345C349"/>
<dbReference type="KEGG" id="rue:DT065_17645"/>
<dbReference type="Pfam" id="PF02566">
    <property type="entry name" value="OsmC"/>
    <property type="match status" value="1"/>
</dbReference>
<keyword evidence="2" id="KW-1185">Reference proteome</keyword>
<evidence type="ECO:0000313" key="1">
    <source>
        <dbReference type="EMBL" id="AXF57630.1"/>
    </source>
</evidence>
<accession>A0A345C349</accession>
<dbReference type="InterPro" id="IPR003718">
    <property type="entry name" value="OsmC/Ohr_fam"/>
</dbReference>
<dbReference type="EMBL" id="CP031092">
    <property type="protein sequence ID" value="AXF57630.1"/>
    <property type="molecule type" value="Genomic_DNA"/>
</dbReference>
<dbReference type="RefSeq" id="WP_114375629.1">
    <property type="nucleotide sequence ID" value="NZ_CP031092.1"/>
</dbReference>